<evidence type="ECO:0000256" key="1">
    <source>
        <dbReference type="ARBA" id="ARBA00004273"/>
    </source>
</evidence>
<gene>
    <name evidence="10" type="ORF">SBAD_LOCUS1569</name>
</gene>
<dbReference type="GO" id="GO:0015078">
    <property type="term" value="F:proton transmembrane transporter activity"/>
    <property type="evidence" value="ECO:0007669"/>
    <property type="project" value="InterPro"/>
</dbReference>
<reference evidence="10 11" key="2">
    <citation type="submission" date="2018-11" db="EMBL/GenBank/DDBJ databases">
        <authorList>
            <consortium name="Pathogen Informatics"/>
        </authorList>
    </citation>
    <scope>NUCLEOTIDE SEQUENCE [LARGE SCALE GENOMIC DNA]</scope>
</reference>
<evidence type="ECO:0000256" key="6">
    <source>
        <dbReference type="ARBA" id="ARBA00022792"/>
    </source>
</evidence>
<reference evidence="12" key="1">
    <citation type="submission" date="2016-06" db="UniProtKB">
        <authorList>
            <consortium name="WormBaseParasite"/>
        </authorList>
    </citation>
    <scope>IDENTIFICATION</scope>
</reference>
<keyword evidence="11" id="KW-1185">Reference proteome</keyword>
<sequence>MRKSQLRRLFCDRLLCTSSILFRRPDVASQDPIQRIFIEKLREFMTKQEQTGAGRFVDPQPQFLNEYNEALQRIQRIHAITEEVTTFPKMSFAEPMVNIIRVEEEKPLEDMDKQIEKEEKTIASSYFPLQVVKMETKGYALEALTMDGSYQEPDVKSVVNDPMLLSTVDDEIMGADDFIIKFQHLDTRPKIPDQKLIETPQSKDFELNF</sequence>
<evidence type="ECO:0000256" key="5">
    <source>
        <dbReference type="ARBA" id="ARBA00022781"/>
    </source>
</evidence>
<keyword evidence="9" id="KW-0472">Membrane</keyword>
<dbReference type="GO" id="GO:0015986">
    <property type="term" value="P:proton motive force-driven ATP synthesis"/>
    <property type="evidence" value="ECO:0007669"/>
    <property type="project" value="InterPro"/>
</dbReference>
<keyword evidence="5" id="KW-0375">Hydrogen ion transport</keyword>
<dbReference type="InterPro" id="IPR008387">
    <property type="entry name" value="ATP_synth_f6_mt"/>
</dbReference>
<organism evidence="12">
    <name type="scientific">Soboliphyme baturini</name>
    <dbReference type="NCBI Taxonomy" id="241478"/>
    <lineage>
        <taxon>Eukaryota</taxon>
        <taxon>Metazoa</taxon>
        <taxon>Ecdysozoa</taxon>
        <taxon>Nematoda</taxon>
        <taxon>Enoplea</taxon>
        <taxon>Dorylaimia</taxon>
        <taxon>Dioctophymatida</taxon>
        <taxon>Dioctophymatoidea</taxon>
        <taxon>Soboliphymatidae</taxon>
        <taxon>Soboliphyme</taxon>
    </lineage>
</organism>
<evidence type="ECO:0000256" key="3">
    <source>
        <dbReference type="ARBA" id="ARBA00022448"/>
    </source>
</evidence>
<protein>
    <submittedName>
        <fullName evidence="12">ATP synthase-coupling factor 6, mitochondrial</fullName>
    </submittedName>
</protein>
<dbReference type="SUPFAM" id="SSF111357">
    <property type="entry name" value="Mitochondrial ATP synthase coupling factor 6"/>
    <property type="match status" value="1"/>
</dbReference>
<dbReference type="OrthoDB" id="8902296at2759"/>
<proteinExistence type="inferred from homology"/>
<evidence type="ECO:0000313" key="10">
    <source>
        <dbReference type="EMBL" id="VDO94753.1"/>
    </source>
</evidence>
<dbReference type="Proteomes" id="UP000270296">
    <property type="component" value="Unassembled WGS sequence"/>
</dbReference>
<keyword evidence="6" id="KW-0999">Mitochondrion inner membrane</keyword>
<keyword evidence="4" id="KW-0138">CF(0)</keyword>
<dbReference type="GO" id="GO:0045259">
    <property type="term" value="C:proton-transporting ATP synthase complex"/>
    <property type="evidence" value="ECO:0007669"/>
    <property type="project" value="UniProtKB-KW"/>
</dbReference>
<dbReference type="Pfam" id="PF05511">
    <property type="entry name" value="ATP-synt_F6"/>
    <property type="match status" value="1"/>
</dbReference>
<comment type="subcellular location">
    <subcellularLocation>
        <location evidence="1">Mitochondrion inner membrane</location>
    </subcellularLocation>
</comment>
<evidence type="ECO:0000256" key="8">
    <source>
        <dbReference type="ARBA" id="ARBA00023128"/>
    </source>
</evidence>
<keyword evidence="7" id="KW-0406">Ion transport</keyword>
<dbReference type="EMBL" id="UZAM01006868">
    <property type="protein sequence ID" value="VDO94753.1"/>
    <property type="molecule type" value="Genomic_DNA"/>
</dbReference>
<comment type="similarity">
    <text evidence="2">Belongs to the eukaryotic ATPase subunit F6 family.</text>
</comment>
<dbReference type="WBParaSite" id="SBAD_0000164001-mRNA-1">
    <property type="protein sequence ID" value="SBAD_0000164001-mRNA-1"/>
    <property type="gene ID" value="SBAD_0000164001"/>
</dbReference>
<name>A0A183ID75_9BILA</name>
<accession>A0A183ID75</accession>
<dbReference type="PANTHER" id="PTHR12441:SF10">
    <property type="entry name" value="ATP SYNTHASE-COUPLING FACTOR 6, MITOCHONDRIAL"/>
    <property type="match status" value="1"/>
</dbReference>
<evidence type="ECO:0000313" key="12">
    <source>
        <dbReference type="WBParaSite" id="SBAD_0000164001-mRNA-1"/>
    </source>
</evidence>
<evidence type="ECO:0000256" key="2">
    <source>
        <dbReference type="ARBA" id="ARBA00007346"/>
    </source>
</evidence>
<evidence type="ECO:0000256" key="4">
    <source>
        <dbReference type="ARBA" id="ARBA00022547"/>
    </source>
</evidence>
<evidence type="ECO:0000256" key="7">
    <source>
        <dbReference type="ARBA" id="ARBA00023065"/>
    </source>
</evidence>
<dbReference type="InterPro" id="IPR036204">
    <property type="entry name" value="ATP_synth_f6_sf_mt"/>
</dbReference>
<dbReference type="PANTHER" id="PTHR12441">
    <property type="entry name" value="ATP SYNTHASE COUPLING FACTOR 6, MITOCHONDRIAL"/>
    <property type="match status" value="1"/>
</dbReference>
<dbReference type="AlphaFoldDB" id="A0A183ID75"/>
<keyword evidence="8" id="KW-0496">Mitochondrion</keyword>
<evidence type="ECO:0000256" key="9">
    <source>
        <dbReference type="ARBA" id="ARBA00023136"/>
    </source>
</evidence>
<evidence type="ECO:0000313" key="11">
    <source>
        <dbReference type="Proteomes" id="UP000270296"/>
    </source>
</evidence>
<keyword evidence="3" id="KW-0813">Transport</keyword>
<dbReference type="Gene3D" id="1.10.246.110">
    <property type="entry name" value="Mitochondrial ATP synthase-coupling factor 6"/>
    <property type="match status" value="1"/>
</dbReference>
<dbReference type="GO" id="GO:0005743">
    <property type="term" value="C:mitochondrial inner membrane"/>
    <property type="evidence" value="ECO:0007669"/>
    <property type="project" value="UniProtKB-SubCell"/>
</dbReference>